<comment type="caution">
    <text evidence="1">The sequence shown here is derived from an EMBL/GenBank/DDBJ whole genome shotgun (WGS) entry which is preliminary data.</text>
</comment>
<accession>A0ABT0T2Q9</accession>
<reference evidence="1" key="1">
    <citation type="submission" date="2022-05" db="EMBL/GenBank/DDBJ databases">
        <title>Halomonas geminus sp. nov. and Halomonas llamarensis sp. nov. isolated from high-altitude salars of the Atacama Desert.</title>
        <authorList>
            <person name="Hintersatz C."/>
            <person name="Rojas L.A."/>
            <person name="Wei T.-S."/>
            <person name="Kutschke S."/>
            <person name="Lehmann F."/>
            <person name="Jain R."/>
            <person name="Pollmann K."/>
        </authorList>
    </citation>
    <scope>NUCLEOTIDE SEQUENCE</scope>
    <source>
        <strain evidence="1">ATCH28</strain>
    </source>
</reference>
<gene>
    <name evidence="1" type="ORF">M8009_13070</name>
</gene>
<organism evidence="1 2">
    <name type="scientific">Halomonas gemina</name>
    <dbReference type="NCBI Taxonomy" id="2945105"/>
    <lineage>
        <taxon>Bacteria</taxon>
        <taxon>Pseudomonadati</taxon>
        <taxon>Pseudomonadota</taxon>
        <taxon>Gammaproteobacteria</taxon>
        <taxon>Oceanospirillales</taxon>
        <taxon>Halomonadaceae</taxon>
        <taxon>Halomonas</taxon>
    </lineage>
</organism>
<evidence type="ECO:0000313" key="1">
    <source>
        <dbReference type="EMBL" id="MCL7941218.1"/>
    </source>
</evidence>
<name>A0ABT0T2Q9_9GAMM</name>
<dbReference type="EMBL" id="JAMJPK010000005">
    <property type="protein sequence ID" value="MCL7941218.1"/>
    <property type="molecule type" value="Genomic_DNA"/>
</dbReference>
<dbReference type="Proteomes" id="UP001165369">
    <property type="component" value="Unassembled WGS sequence"/>
</dbReference>
<proteinExistence type="predicted"/>
<sequence length="654" mass="70478">MTRVRANYFPLRGGLDLVTPLGQVDPGRASDMRNFEVSVTGAYRRIDGYERFDGQPAPHLGNPVDYVERRDLIEEGMDQGEAGDYPTFIVGERNVTPAVLKIPLQGLDLELGQSFDYEHQFALFIHQNPVAHYLVGDYPDQASLLAAIDALPGIDSAVVTSGELHITTEIEPVDGGDPAISLLAAEFRDMEAIADTEESRRQAIQPLPGEGPVLGVAVFLGQVLSVRENEGEQFLYVNTEQGWSGLTLPASRAAGGVPRFARGNFTGNPGDEALYLADGINPVLEIKGDSFTVTEIPGAMVTVGELDLYPMLVEVYKGHLFVGYPAGSLQFSAIGDPYDWDTAGGAGEIAVGQPLREIKTLMGDALGIGTAEGVKILYGTSAADWKVETVSQMQDGVSLIPGTLQVLGEPLFADQYGIRSLSATDAYGNFAMGTSTALVKPLYDMMRSGTKASAIVREKNQYRLFADGGQVMTLTSDGKQLLGVGYSKLGFTASCTATGELDDGTEIVVAGSDDGFVYRLDVGDSFDGEPMDWALQLHFNHVGTPRNHKRFRKAVFDIEAPVAFPMQANLIFNYGGQDHAQHVQELLGISGNHGLWGVDDWGTFDWGGQSLSEGEIDITGSGRTLSILLYGEGTVPAFELSGMTLHYSVRRLQR</sequence>
<dbReference type="RefSeq" id="WP_250061810.1">
    <property type="nucleotide sequence ID" value="NZ_JAMJPK010000005.1"/>
</dbReference>
<protein>
    <submittedName>
        <fullName evidence="1">Uncharacterized protein</fullName>
    </submittedName>
</protein>
<evidence type="ECO:0000313" key="2">
    <source>
        <dbReference type="Proteomes" id="UP001165369"/>
    </source>
</evidence>
<keyword evidence="2" id="KW-1185">Reference proteome</keyword>